<organism evidence="3 4">
    <name type="scientific">Solidesulfovibrio aerotolerans</name>
    <dbReference type="NCBI Taxonomy" id="295255"/>
    <lineage>
        <taxon>Bacteria</taxon>
        <taxon>Pseudomonadati</taxon>
        <taxon>Thermodesulfobacteriota</taxon>
        <taxon>Desulfovibrionia</taxon>
        <taxon>Desulfovibrionales</taxon>
        <taxon>Desulfovibrionaceae</taxon>
        <taxon>Solidesulfovibrio</taxon>
    </lineage>
</organism>
<dbReference type="GO" id="GO:0006450">
    <property type="term" value="P:regulation of translational fidelity"/>
    <property type="evidence" value="ECO:0007669"/>
    <property type="project" value="InterPro"/>
</dbReference>
<comment type="catalytic activity">
    <reaction evidence="2">
        <text>L-glutamyl-tRNA(Gln) + L-glutamine + ATP + H2O = L-glutaminyl-tRNA(Gln) + L-glutamate + ADP + phosphate + H(+)</text>
        <dbReference type="Rhea" id="RHEA:17521"/>
        <dbReference type="Rhea" id="RHEA-COMP:9681"/>
        <dbReference type="Rhea" id="RHEA-COMP:9684"/>
        <dbReference type="ChEBI" id="CHEBI:15377"/>
        <dbReference type="ChEBI" id="CHEBI:15378"/>
        <dbReference type="ChEBI" id="CHEBI:29985"/>
        <dbReference type="ChEBI" id="CHEBI:30616"/>
        <dbReference type="ChEBI" id="CHEBI:43474"/>
        <dbReference type="ChEBI" id="CHEBI:58359"/>
        <dbReference type="ChEBI" id="CHEBI:78520"/>
        <dbReference type="ChEBI" id="CHEBI:78521"/>
        <dbReference type="ChEBI" id="CHEBI:456216"/>
    </reaction>
</comment>
<dbReference type="NCBIfam" id="TIGR00135">
    <property type="entry name" value="gatC"/>
    <property type="match status" value="1"/>
</dbReference>
<dbReference type="GO" id="GO:0005524">
    <property type="term" value="F:ATP binding"/>
    <property type="evidence" value="ECO:0007669"/>
    <property type="project" value="UniProtKB-KW"/>
</dbReference>
<dbReference type="HAMAP" id="MF_00122">
    <property type="entry name" value="GatC"/>
    <property type="match status" value="1"/>
</dbReference>
<accession>A0A7C9IK70</accession>
<dbReference type="EMBL" id="WVUD01000002">
    <property type="protein sequence ID" value="MYL81946.1"/>
    <property type="molecule type" value="Genomic_DNA"/>
</dbReference>
<dbReference type="InterPro" id="IPR003837">
    <property type="entry name" value="GatC"/>
</dbReference>
<keyword evidence="4" id="KW-1185">Reference proteome</keyword>
<evidence type="ECO:0000256" key="1">
    <source>
        <dbReference type="ARBA" id="ARBA00022840"/>
    </source>
</evidence>
<evidence type="ECO:0000313" key="4">
    <source>
        <dbReference type="Proteomes" id="UP000482487"/>
    </source>
</evidence>
<dbReference type="GO" id="GO:0050567">
    <property type="term" value="F:glutaminyl-tRNA synthase (glutamine-hydrolyzing) activity"/>
    <property type="evidence" value="ECO:0007669"/>
    <property type="project" value="UniProtKB-UniRule"/>
</dbReference>
<evidence type="ECO:0000256" key="2">
    <source>
        <dbReference type="HAMAP-Rule" id="MF_00122"/>
    </source>
</evidence>
<dbReference type="GO" id="GO:0070681">
    <property type="term" value="P:glutaminyl-tRNAGln biosynthesis via transamidation"/>
    <property type="evidence" value="ECO:0007669"/>
    <property type="project" value="TreeGrafter"/>
</dbReference>
<protein>
    <recommendedName>
        <fullName evidence="2">Aspartyl/glutamyl-tRNA(Asn/Gln) amidotransferase subunit C</fullName>
        <shortName evidence="2">Asp/Glu-ADT subunit C</shortName>
        <ecNumber evidence="2">6.3.5.-</ecNumber>
    </recommendedName>
</protein>
<name>A0A7C9IK70_9BACT</name>
<comment type="function">
    <text evidence="2">Allows the formation of correctly charged Asn-tRNA(Asn) or Gln-tRNA(Gln) through the transamidation of misacylated Asp-tRNA(Asn) or Glu-tRNA(Gln) in organisms which lack either or both of asparaginyl-tRNA or glutaminyl-tRNA synthetases. The reaction takes place in the presence of glutamine and ATP through an activated phospho-Asp-tRNA(Asn) or phospho-Glu-tRNA(Gln).</text>
</comment>
<keyword evidence="3" id="KW-0808">Transferase</keyword>
<comment type="similarity">
    <text evidence="2">Belongs to the GatC family.</text>
</comment>
<dbReference type="AlphaFoldDB" id="A0A7C9IK70"/>
<dbReference type="SUPFAM" id="SSF141000">
    <property type="entry name" value="Glu-tRNAGln amidotransferase C subunit"/>
    <property type="match status" value="1"/>
</dbReference>
<proteinExistence type="inferred from homology"/>
<keyword evidence="1 2" id="KW-0067">ATP-binding</keyword>
<evidence type="ECO:0000313" key="3">
    <source>
        <dbReference type="EMBL" id="MYL81946.1"/>
    </source>
</evidence>
<comment type="catalytic activity">
    <reaction evidence="2">
        <text>L-aspartyl-tRNA(Asn) + L-glutamine + ATP + H2O = L-asparaginyl-tRNA(Asn) + L-glutamate + ADP + phosphate + 2 H(+)</text>
        <dbReference type="Rhea" id="RHEA:14513"/>
        <dbReference type="Rhea" id="RHEA-COMP:9674"/>
        <dbReference type="Rhea" id="RHEA-COMP:9677"/>
        <dbReference type="ChEBI" id="CHEBI:15377"/>
        <dbReference type="ChEBI" id="CHEBI:15378"/>
        <dbReference type="ChEBI" id="CHEBI:29985"/>
        <dbReference type="ChEBI" id="CHEBI:30616"/>
        <dbReference type="ChEBI" id="CHEBI:43474"/>
        <dbReference type="ChEBI" id="CHEBI:58359"/>
        <dbReference type="ChEBI" id="CHEBI:78515"/>
        <dbReference type="ChEBI" id="CHEBI:78516"/>
        <dbReference type="ChEBI" id="CHEBI:456216"/>
    </reaction>
</comment>
<reference evidence="3 4" key="1">
    <citation type="submission" date="2020-01" db="EMBL/GenBank/DDBJ databases">
        <title>Genome sequence of Desulfovibrio aerotolerans DSM 16695(T).</title>
        <authorList>
            <person name="Karnachuk O."/>
            <person name="Avakyan M."/>
            <person name="Mardanov A."/>
            <person name="Kadnikov V."/>
            <person name="Ravin N."/>
        </authorList>
    </citation>
    <scope>NUCLEOTIDE SEQUENCE [LARGE SCALE GENOMIC DNA]</scope>
    <source>
        <strain evidence="3 4">DSM 16695</strain>
    </source>
</reference>
<dbReference type="PANTHER" id="PTHR15004">
    <property type="entry name" value="GLUTAMYL-TRNA(GLN) AMIDOTRANSFERASE SUBUNIT C, MITOCHONDRIAL"/>
    <property type="match status" value="1"/>
</dbReference>
<keyword evidence="2" id="KW-0648">Protein biosynthesis</keyword>
<dbReference type="Gene3D" id="1.10.20.60">
    <property type="entry name" value="Glu-tRNAGln amidotransferase C subunit, N-terminal domain"/>
    <property type="match status" value="1"/>
</dbReference>
<dbReference type="InterPro" id="IPR036113">
    <property type="entry name" value="Asp/Glu-ADT_sf_sub_c"/>
</dbReference>
<dbReference type="EC" id="6.3.5.-" evidence="2"/>
<sequence>MTISPDAVAKVAKLAKLRLDDAKLERFAGQMDDILAYMETLGALDTTGVEPLYSPVGHATPLRADTAAPTCTRDQILANAPATDGQFFIVPKIV</sequence>
<comment type="caution">
    <text evidence="3">The sequence shown here is derived from an EMBL/GenBank/DDBJ whole genome shotgun (WGS) entry which is preliminary data.</text>
</comment>
<dbReference type="PANTHER" id="PTHR15004:SF0">
    <property type="entry name" value="GLUTAMYL-TRNA(GLN) AMIDOTRANSFERASE SUBUNIT C, MITOCHONDRIAL"/>
    <property type="match status" value="1"/>
</dbReference>
<keyword evidence="2" id="KW-0436">Ligase</keyword>
<keyword evidence="2" id="KW-0547">Nucleotide-binding</keyword>
<dbReference type="Proteomes" id="UP000482487">
    <property type="component" value="Unassembled WGS sequence"/>
</dbReference>
<gene>
    <name evidence="2 3" type="primary">gatC</name>
    <name evidence="3" type="ORF">GTA51_02185</name>
</gene>
<dbReference type="RefSeq" id="WP_160958297.1">
    <property type="nucleotide sequence ID" value="NZ_WVUD01000002.1"/>
</dbReference>
<comment type="subunit">
    <text evidence="2">Heterotrimer of A, B and C subunits.</text>
</comment>
<dbReference type="GO" id="GO:0006412">
    <property type="term" value="P:translation"/>
    <property type="evidence" value="ECO:0007669"/>
    <property type="project" value="UniProtKB-UniRule"/>
</dbReference>
<dbReference type="Pfam" id="PF02686">
    <property type="entry name" value="GatC"/>
    <property type="match status" value="1"/>
</dbReference>
<dbReference type="GO" id="GO:0016740">
    <property type="term" value="F:transferase activity"/>
    <property type="evidence" value="ECO:0007669"/>
    <property type="project" value="UniProtKB-KW"/>
</dbReference>
<dbReference type="OrthoDB" id="9813938at2"/>